<keyword evidence="3 5" id="KW-1133">Transmembrane helix</keyword>
<name>A0ABU6J364_9BURK</name>
<organism evidence="7 8">
    <name type="scientific">Noviherbaspirillum album</name>
    <dbReference type="NCBI Taxonomy" id="3080276"/>
    <lineage>
        <taxon>Bacteria</taxon>
        <taxon>Pseudomonadati</taxon>
        <taxon>Pseudomonadota</taxon>
        <taxon>Betaproteobacteria</taxon>
        <taxon>Burkholderiales</taxon>
        <taxon>Oxalobacteraceae</taxon>
        <taxon>Noviherbaspirillum</taxon>
    </lineage>
</organism>
<evidence type="ECO:0000313" key="7">
    <source>
        <dbReference type="EMBL" id="MEC4717835.1"/>
    </source>
</evidence>
<evidence type="ECO:0000256" key="5">
    <source>
        <dbReference type="SAM" id="Phobius"/>
    </source>
</evidence>
<dbReference type="RefSeq" id="WP_326504581.1">
    <property type="nucleotide sequence ID" value="NZ_JAWIIV010000001.1"/>
</dbReference>
<keyword evidence="4 5" id="KW-0472">Membrane</keyword>
<dbReference type="Proteomes" id="UP001352263">
    <property type="component" value="Unassembled WGS sequence"/>
</dbReference>
<sequence>MSFAESVRNWARRVKRDAVMLWFARRHPDTPLLAKAVCIFTVAYALSPIDLIPDFIPVLGYVDDVLLLPGLIWLAVRLVPPHVKQDCRTQADAWMEKEKSKPSSRAGAVAIVMVWLATLGGIAWIWVR</sequence>
<evidence type="ECO:0000313" key="8">
    <source>
        <dbReference type="Proteomes" id="UP001352263"/>
    </source>
</evidence>
<gene>
    <name evidence="7" type="ORF">RY831_01615</name>
</gene>
<comment type="subcellular location">
    <subcellularLocation>
        <location evidence="1">Endomembrane system</location>
        <topology evidence="1">Multi-pass membrane protein</topology>
    </subcellularLocation>
</comment>
<evidence type="ECO:0000256" key="1">
    <source>
        <dbReference type="ARBA" id="ARBA00004127"/>
    </source>
</evidence>
<protein>
    <submittedName>
        <fullName evidence="7">YkvA family protein</fullName>
    </submittedName>
</protein>
<keyword evidence="8" id="KW-1185">Reference proteome</keyword>
<accession>A0ABU6J364</accession>
<keyword evidence="2 5" id="KW-0812">Transmembrane</keyword>
<comment type="caution">
    <text evidence="7">The sequence shown here is derived from an EMBL/GenBank/DDBJ whole genome shotgun (WGS) entry which is preliminary data.</text>
</comment>
<feature type="domain" description="DUF1232" evidence="6">
    <location>
        <begin position="34"/>
        <end position="69"/>
    </location>
</feature>
<evidence type="ECO:0000256" key="4">
    <source>
        <dbReference type="ARBA" id="ARBA00023136"/>
    </source>
</evidence>
<dbReference type="EMBL" id="JAWIIV010000001">
    <property type="protein sequence ID" value="MEC4717835.1"/>
    <property type="molecule type" value="Genomic_DNA"/>
</dbReference>
<reference evidence="7 8" key="1">
    <citation type="submission" date="2023-10" db="EMBL/GenBank/DDBJ databases">
        <title>Noviherbaspirillum sp. CPCC 100848 genome assembly.</title>
        <authorList>
            <person name="Li X.Y."/>
            <person name="Fang X.M."/>
        </authorList>
    </citation>
    <scope>NUCLEOTIDE SEQUENCE [LARGE SCALE GENOMIC DNA]</scope>
    <source>
        <strain evidence="7 8">CPCC 100848</strain>
    </source>
</reference>
<evidence type="ECO:0000259" key="6">
    <source>
        <dbReference type="Pfam" id="PF06803"/>
    </source>
</evidence>
<dbReference type="InterPro" id="IPR010652">
    <property type="entry name" value="DUF1232"/>
</dbReference>
<evidence type="ECO:0000256" key="3">
    <source>
        <dbReference type="ARBA" id="ARBA00022989"/>
    </source>
</evidence>
<evidence type="ECO:0000256" key="2">
    <source>
        <dbReference type="ARBA" id="ARBA00022692"/>
    </source>
</evidence>
<feature type="transmembrane region" description="Helical" evidence="5">
    <location>
        <begin position="106"/>
        <end position="127"/>
    </location>
</feature>
<proteinExistence type="predicted"/>
<dbReference type="Pfam" id="PF06803">
    <property type="entry name" value="DUF1232"/>
    <property type="match status" value="1"/>
</dbReference>